<evidence type="ECO:0000256" key="1">
    <source>
        <dbReference type="ARBA" id="ARBA00004141"/>
    </source>
</evidence>
<dbReference type="EMBL" id="CP055903">
    <property type="protein sequence ID" value="QKX63816.1"/>
    <property type="molecule type" value="Genomic_DNA"/>
</dbReference>
<dbReference type="AlphaFoldDB" id="A0A7H8RBW1"/>
<evidence type="ECO:0000256" key="4">
    <source>
        <dbReference type="ARBA" id="ARBA00022989"/>
    </source>
</evidence>
<dbReference type="KEGG" id="trg:TRUGW13939_10987"/>
<comment type="caution">
    <text evidence="6">Lacks conserved residue(s) required for the propagation of feature annotation.</text>
</comment>
<keyword evidence="3 6" id="KW-0812">Transmembrane</keyword>
<evidence type="ECO:0000313" key="8">
    <source>
        <dbReference type="Proteomes" id="UP000509510"/>
    </source>
</evidence>
<keyword evidence="8" id="KW-1185">Reference proteome</keyword>
<protein>
    <submittedName>
        <fullName evidence="7">Uncharacterized protein</fullName>
    </submittedName>
</protein>
<dbReference type="Proteomes" id="UP000509510">
    <property type="component" value="Chromosome VI"/>
</dbReference>
<dbReference type="OrthoDB" id="10267969at2759"/>
<evidence type="ECO:0000313" key="7">
    <source>
        <dbReference type="EMBL" id="QKX63816.1"/>
    </source>
</evidence>
<feature type="transmembrane region" description="Helical" evidence="6">
    <location>
        <begin position="44"/>
        <end position="64"/>
    </location>
</feature>
<keyword evidence="4 6" id="KW-1133">Transmembrane helix</keyword>
<gene>
    <name evidence="7" type="ORF">TRUGW13939_10987</name>
</gene>
<comment type="subcellular location">
    <subcellularLocation>
        <location evidence="1">Membrane</location>
        <topology evidence="1">Multi-pass membrane protein</topology>
    </subcellularLocation>
</comment>
<keyword evidence="5 6" id="KW-0472">Membrane</keyword>
<dbReference type="GeneID" id="55998466"/>
<sequence>MDQTLFAPTAISMFFAVTSAMEGKNPIAQVKEKLGPTYKMNFLLWPWVQLLNFTLVPLQYRLLFVNTVNLAQ</sequence>
<reference evidence="8" key="1">
    <citation type="submission" date="2020-06" db="EMBL/GenBank/DDBJ databases">
        <title>A chromosome-scale genome assembly of Talaromyces rugulosus W13939.</title>
        <authorList>
            <person name="Wang B."/>
            <person name="Guo L."/>
            <person name="Ye K."/>
            <person name="Wang L."/>
        </authorList>
    </citation>
    <scope>NUCLEOTIDE SEQUENCE [LARGE SCALE GENOMIC DNA]</scope>
    <source>
        <strain evidence="8">W13939</strain>
    </source>
</reference>
<dbReference type="GO" id="GO:0005739">
    <property type="term" value="C:mitochondrion"/>
    <property type="evidence" value="ECO:0007669"/>
    <property type="project" value="TreeGrafter"/>
</dbReference>
<dbReference type="RefSeq" id="XP_035349990.1">
    <property type="nucleotide sequence ID" value="XM_035494097.1"/>
</dbReference>
<accession>A0A7H8RBW1</accession>
<comment type="similarity">
    <text evidence="2 6">Belongs to the peroxisomal membrane protein PXMP2/4 family.</text>
</comment>
<proteinExistence type="inferred from homology"/>
<evidence type="ECO:0000256" key="6">
    <source>
        <dbReference type="RuleBase" id="RU363053"/>
    </source>
</evidence>
<dbReference type="PANTHER" id="PTHR11266">
    <property type="entry name" value="PEROXISOMAL MEMBRANE PROTEIN 2, PXMP2 MPV17"/>
    <property type="match status" value="1"/>
</dbReference>
<evidence type="ECO:0000256" key="3">
    <source>
        <dbReference type="ARBA" id="ARBA00022692"/>
    </source>
</evidence>
<evidence type="ECO:0000256" key="5">
    <source>
        <dbReference type="ARBA" id="ARBA00023136"/>
    </source>
</evidence>
<dbReference type="InterPro" id="IPR007248">
    <property type="entry name" value="Mpv17_PMP22"/>
</dbReference>
<dbReference type="Pfam" id="PF04117">
    <property type="entry name" value="Mpv17_PMP22"/>
    <property type="match status" value="1"/>
</dbReference>
<evidence type="ECO:0000256" key="2">
    <source>
        <dbReference type="ARBA" id="ARBA00006824"/>
    </source>
</evidence>
<name>A0A7H8RBW1_TALRU</name>
<dbReference type="PANTHER" id="PTHR11266:SF17">
    <property type="entry name" value="PROTEIN MPV17"/>
    <property type="match status" value="1"/>
</dbReference>
<dbReference type="GO" id="GO:0016020">
    <property type="term" value="C:membrane"/>
    <property type="evidence" value="ECO:0007669"/>
    <property type="project" value="UniProtKB-SubCell"/>
</dbReference>
<organism evidence="7 8">
    <name type="scientific">Talaromyces rugulosus</name>
    <name type="common">Penicillium rugulosum</name>
    <dbReference type="NCBI Taxonomy" id="121627"/>
    <lineage>
        <taxon>Eukaryota</taxon>
        <taxon>Fungi</taxon>
        <taxon>Dikarya</taxon>
        <taxon>Ascomycota</taxon>
        <taxon>Pezizomycotina</taxon>
        <taxon>Eurotiomycetes</taxon>
        <taxon>Eurotiomycetidae</taxon>
        <taxon>Eurotiales</taxon>
        <taxon>Trichocomaceae</taxon>
        <taxon>Talaromyces</taxon>
        <taxon>Talaromyces sect. Islandici</taxon>
    </lineage>
</organism>